<dbReference type="Pfam" id="PF00144">
    <property type="entry name" value="Beta-lactamase"/>
    <property type="match status" value="1"/>
</dbReference>
<dbReference type="Gene3D" id="3.40.710.10">
    <property type="entry name" value="DD-peptidase/beta-lactamase superfamily"/>
    <property type="match status" value="1"/>
</dbReference>
<dbReference type="AlphaFoldDB" id="A0A9X0EFF8"/>
<dbReference type="InterPro" id="IPR050491">
    <property type="entry name" value="AmpC-like"/>
</dbReference>
<dbReference type="InterPro" id="IPR012338">
    <property type="entry name" value="Beta-lactam/transpept-like"/>
</dbReference>
<dbReference type="RefSeq" id="WP_037009539.1">
    <property type="nucleotide sequence ID" value="NZ_JRMB01000001.1"/>
</dbReference>
<reference evidence="2 3" key="1">
    <citation type="submission" date="2014-09" db="EMBL/GenBank/DDBJ databases">
        <title>Genome sequence of Pseudomonas lutea strain DSM 17257T.</title>
        <authorList>
            <person name="Kwak Y."/>
            <person name="Shin J.-H."/>
        </authorList>
    </citation>
    <scope>NUCLEOTIDE SEQUENCE [LARGE SCALE GENOMIC DNA]</scope>
    <source>
        <strain evidence="2 3">DSM 17257</strain>
    </source>
</reference>
<sequence>MTASTRLQALIDSLAPTRVPGLTLAVGNRDGLVWEGAAGYADIVSQTPADPACVLGVGSITKVLVAVLVLQLVEEKRLGLDHTLIPYLSTTMLAGIANADVTTVGQLLSHHSGIASWEEDARWIRDARGERITPGKQWASVEPLNYIRGASPDHDVGTRFHYSNTHYTLLGLLIEAVTAKPFEQVLAERILGPLNMTSTYLERADTQRPSRLCTRYHGGTDAFIEAAGIAPSFRQIQPGWLEVSSSNLSVEWAAGGVVSSASDIVRFMTALRDGRVLGRELMQQMLTWRPAHNGTQMGLGIFRAATPHGAVIGHGGNVLGFSATTWWFEEADCVLALLTNLGSMHAGPQAWSASRLFEDTVLGREAQAL</sequence>
<dbReference type="InterPro" id="IPR001466">
    <property type="entry name" value="Beta-lactam-related"/>
</dbReference>
<dbReference type="PANTHER" id="PTHR46825">
    <property type="entry name" value="D-ALANYL-D-ALANINE-CARBOXYPEPTIDASE/ENDOPEPTIDASE AMPH"/>
    <property type="match status" value="1"/>
</dbReference>
<organism evidence="2 3">
    <name type="scientific">Pseudomonas lutea</name>
    <dbReference type="NCBI Taxonomy" id="243924"/>
    <lineage>
        <taxon>Bacteria</taxon>
        <taxon>Pseudomonadati</taxon>
        <taxon>Pseudomonadota</taxon>
        <taxon>Gammaproteobacteria</taxon>
        <taxon>Pseudomonadales</taxon>
        <taxon>Pseudomonadaceae</taxon>
        <taxon>Pseudomonas</taxon>
    </lineage>
</organism>
<gene>
    <name evidence="2" type="ORF">LT42_02200</name>
</gene>
<comment type="caution">
    <text evidence="2">The sequence shown here is derived from an EMBL/GenBank/DDBJ whole genome shotgun (WGS) entry which is preliminary data.</text>
</comment>
<dbReference type="SUPFAM" id="SSF56601">
    <property type="entry name" value="beta-lactamase/transpeptidase-like"/>
    <property type="match status" value="1"/>
</dbReference>
<proteinExistence type="predicted"/>
<evidence type="ECO:0000259" key="1">
    <source>
        <dbReference type="Pfam" id="PF00144"/>
    </source>
</evidence>
<evidence type="ECO:0000313" key="3">
    <source>
        <dbReference type="Proteomes" id="UP000029719"/>
    </source>
</evidence>
<evidence type="ECO:0000313" key="2">
    <source>
        <dbReference type="EMBL" id="KGF64809.1"/>
    </source>
</evidence>
<feature type="domain" description="Beta-lactamase-related" evidence="1">
    <location>
        <begin position="17"/>
        <end position="344"/>
    </location>
</feature>
<accession>A0A9X0EFF8</accession>
<dbReference type="OrthoDB" id="119951at2"/>
<protein>
    <recommendedName>
        <fullName evidence="1">Beta-lactamase-related domain-containing protein</fullName>
    </recommendedName>
</protein>
<dbReference type="PANTHER" id="PTHR46825:SF7">
    <property type="entry name" value="D-ALANYL-D-ALANINE CARBOXYPEPTIDASE"/>
    <property type="match status" value="1"/>
</dbReference>
<name>A0A9X0EFF8_9PSED</name>
<dbReference type="EMBL" id="JRMB01000001">
    <property type="protein sequence ID" value="KGF64809.1"/>
    <property type="molecule type" value="Genomic_DNA"/>
</dbReference>
<dbReference type="Proteomes" id="UP000029719">
    <property type="component" value="Unassembled WGS sequence"/>
</dbReference>